<evidence type="ECO:0000313" key="5">
    <source>
        <dbReference type="Proteomes" id="UP000641932"/>
    </source>
</evidence>
<dbReference type="SUPFAM" id="SSF49785">
    <property type="entry name" value="Galactose-binding domain-like"/>
    <property type="match status" value="1"/>
</dbReference>
<evidence type="ECO:0000256" key="1">
    <source>
        <dbReference type="SAM" id="MobiDB-lite"/>
    </source>
</evidence>
<organism evidence="4 5">
    <name type="scientific">Wenjunlia tyrosinilytica</name>
    <dbReference type="NCBI Taxonomy" id="1544741"/>
    <lineage>
        <taxon>Bacteria</taxon>
        <taxon>Bacillati</taxon>
        <taxon>Actinomycetota</taxon>
        <taxon>Actinomycetes</taxon>
        <taxon>Kitasatosporales</taxon>
        <taxon>Streptomycetaceae</taxon>
        <taxon>Wenjunlia</taxon>
    </lineage>
</organism>
<feature type="compositionally biased region" description="Gly residues" evidence="1">
    <location>
        <begin position="125"/>
        <end position="139"/>
    </location>
</feature>
<gene>
    <name evidence="4" type="ORF">GCM10012280_24690</name>
</gene>
<keyword evidence="2" id="KW-0812">Transmembrane</keyword>
<keyword evidence="5" id="KW-1185">Reference proteome</keyword>
<protein>
    <recommendedName>
        <fullName evidence="3">CBM6 domain-containing protein</fullName>
    </recommendedName>
</protein>
<feature type="compositionally biased region" description="Low complexity" evidence="1">
    <location>
        <begin position="38"/>
        <end position="49"/>
    </location>
</feature>
<reference evidence="4" key="2">
    <citation type="submission" date="2020-09" db="EMBL/GenBank/DDBJ databases">
        <authorList>
            <person name="Sun Q."/>
            <person name="Zhou Y."/>
        </authorList>
    </citation>
    <scope>NUCLEOTIDE SEQUENCE</scope>
    <source>
        <strain evidence="4">CGMCC 4.7201</strain>
    </source>
</reference>
<feature type="domain" description="CBM6" evidence="3">
    <location>
        <begin position="206"/>
        <end position="335"/>
    </location>
</feature>
<dbReference type="EMBL" id="BMMS01000009">
    <property type="protein sequence ID" value="GGO87065.1"/>
    <property type="molecule type" value="Genomic_DNA"/>
</dbReference>
<dbReference type="Proteomes" id="UP000641932">
    <property type="component" value="Unassembled WGS sequence"/>
</dbReference>
<feature type="compositionally biased region" description="Gly residues" evidence="1">
    <location>
        <begin position="1"/>
        <end position="10"/>
    </location>
</feature>
<proteinExistence type="predicted"/>
<comment type="caution">
    <text evidence="4">The sequence shown here is derived from an EMBL/GenBank/DDBJ whole genome shotgun (WGS) entry which is preliminary data.</text>
</comment>
<keyword evidence="2" id="KW-1133">Transmembrane helix</keyword>
<feature type="compositionally biased region" description="Polar residues" evidence="1">
    <location>
        <begin position="51"/>
        <end position="68"/>
    </location>
</feature>
<feature type="transmembrane region" description="Helical" evidence="2">
    <location>
        <begin position="147"/>
        <end position="169"/>
    </location>
</feature>
<accession>A0A917ZNP1</accession>
<dbReference type="GO" id="GO:0030246">
    <property type="term" value="F:carbohydrate binding"/>
    <property type="evidence" value="ECO:0007669"/>
    <property type="project" value="InterPro"/>
</dbReference>
<dbReference type="RefSeq" id="WP_189131650.1">
    <property type="nucleotide sequence ID" value="NZ_BMMS01000009.1"/>
</dbReference>
<evidence type="ECO:0000256" key="2">
    <source>
        <dbReference type="SAM" id="Phobius"/>
    </source>
</evidence>
<sequence>MTAGTNGHGNGTPEDDDPFAYLYRQEGGEGHSADAATQVQPQYGQPGVPRTSYNQVTRVGQNTSRQGQRTGGYGYPPQSPPQGGYGYPPQQAQSAPPEYGQPDYGQPTYAQPQYAPEPQADPAYSGGGSGGRRGAGRSGGGNGNRGLLIGAVAVVAAVAVVIAIVMLVGDNGKDDKADNPRPSASHQPSQDDTKKPTDKPVDELPPVTDASAMVLEGGAAKSTERTGALGKDGVYVDHMNTPGAAATWQVKVPEAGRYRFNVHYGNAGEDATATLVVNGKPQKLGLDNYTHKDDWSQAWTKSYGLVTLKAGKNTIAVTCGSDDQCEFNLDQIALTRSGYPAKWP</sequence>
<dbReference type="InterPro" id="IPR005084">
    <property type="entry name" value="CBM6"/>
</dbReference>
<dbReference type="PROSITE" id="PS51175">
    <property type="entry name" value="CBM6"/>
    <property type="match status" value="1"/>
</dbReference>
<reference evidence="4" key="1">
    <citation type="journal article" date="2014" name="Int. J. Syst. Evol. Microbiol.">
        <title>Complete genome sequence of Corynebacterium casei LMG S-19264T (=DSM 44701T), isolated from a smear-ripened cheese.</title>
        <authorList>
            <consortium name="US DOE Joint Genome Institute (JGI-PGF)"/>
            <person name="Walter F."/>
            <person name="Albersmeier A."/>
            <person name="Kalinowski J."/>
            <person name="Ruckert C."/>
        </authorList>
    </citation>
    <scope>NUCLEOTIDE SEQUENCE</scope>
    <source>
        <strain evidence="4">CGMCC 4.7201</strain>
    </source>
</reference>
<name>A0A917ZNP1_9ACTN</name>
<feature type="compositionally biased region" description="Basic and acidic residues" evidence="1">
    <location>
        <begin position="189"/>
        <end position="202"/>
    </location>
</feature>
<dbReference type="AlphaFoldDB" id="A0A917ZNP1"/>
<feature type="region of interest" description="Disordered" evidence="1">
    <location>
        <begin position="171"/>
        <end position="208"/>
    </location>
</feature>
<feature type="region of interest" description="Disordered" evidence="1">
    <location>
        <begin position="1"/>
        <end position="139"/>
    </location>
</feature>
<evidence type="ECO:0000259" key="3">
    <source>
        <dbReference type="PROSITE" id="PS51175"/>
    </source>
</evidence>
<dbReference type="InterPro" id="IPR008979">
    <property type="entry name" value="Galactose-bd-like_sf"/>
</dbReference>
<evidence type="ECO:0000313" key="4">
    <source>
        <dbReference type="EMBL" id="GGO87065.1"/>
    </source>
</evidence>
<dbReference type="Gene3D" id="2.60.120.260">
    <property type="entry name" value="Galactose-binding domain-like"/>
    <property type="match status" value="1"/>
</dbReference>
<keyword evidence="2" id="KW-0472">Membrane</keyword>
<dbReference type="Pfam" id="PF16990">
    <property type="entry name" value="CBM_35"/>
    <property type="match status" value="1"/>
</dbReference>